<gene>
    <name evidence="1" type="ORF">VOLCADRAFT_67382</name>
</gene>
<dbReference type="InParanoid" id="D8UDK0"/>
<name>D8UDK0_VOLCA</name>
<dbReference type="GeneID" id="9622521"/>
<accession>D8UDK0</accession>
<proteinExistence type="predicted"/>
<dbReference type="KEGG" id="vcn:VOLCADRAFT_67382"/>
<organism evidence="2">
    <name type="scientific">Volvox carteri f. nagariensis</name>
    <dbReference type="NCBI Taxonomy" id="3068"/>
    <lineage>
        <taxon>Eukaryota</taxon>
        <taxon>Viridiplantae</taxon>
        <taxon>Chlorophyta</taxon>
        <taxon>core chlorophytes</taxon>
        <taxon>Chlorophyceae</taxon>
        <taxon>CS clade</taxon>
        <taxon>Chlamydomonadales</taxon>
        <taxon>Volvocaceae</taxon>
        <taxon>Volvox</taxon>
    </lineage>
</organism>
<sequence length="75" mass="8411">MYHLATGGYPPVHVPPCHRRIPSCTCPTLSLPPEDTLLYHLATREYPPVPPCHRRVPSCTTLPPESTLLYHPATR</sequence>
<reference evidence="1 2" key="1">
    <citation type="journal article" date="2010" name="Science">
        <title>Genomic analysis of organismal complexity in the multicellular green alga Volvox carteri.</title>
        <authorList>
            <person name="Prochnik S.E."/>
            <person name="Umen J."/>
            <person name="Nedelcu A.M."/>
            <person name="Hallmann A."/>
            <person name="Miller S.M."/>
            <person name="Nishii I."/>
            <person name="Ferris P."/>
            <person name="Kuo A."/>
            <person name="Mitros T."/>
            <person name="Fritz-Laylin L.K."/>
            <person name="Hellsten U."/>
            <person name="Chapman J."/>
            <person name="Simakov O."/>
            <person name="Rensing S.A."/>
            <person name="Terry A."/>
            <person name="Pangilinan J."/>
            <person name="Kapitonov V."/>
            <person name="Jurka J."/>
            <person name="Salamov A."/>
            <person name="Shapiro H."/>
            <person name="Schmutz J."/>
            <person name="Grimwood J."/>
            <person name="Lindquist E."/>
            <person name="Lucas S."/>
            <person name="Grigoriev I.V."/>
            <person name="Schmitt R."/>
            <person name="Kirk D."/>
            <person name="Rokhsar D.S."/>
        </authorList>
    </citation>
    <scope>NUCLEOTIDE SEQUENCE [LARGE SCALE GENOMIC DNA]</scope>
    <source>
        <strain evidence="2">f. Nagariensis / Eve</strain>
    </source>
</reference>
<dbReference type="AlphaFoldDB" id="D8UDK0"/>
<evidence type="ECO:0000313" key="2">
    <source>
        <dbReference type="Proteomes" id="UP000001058"/>
    </source>
</evidence>
<dbReference type="EMBL" id="GL378385">
    <property type="protein sequence ID" value="EFJ42207.1"/>
    <property type="molecule type" value="Genomic_DNA"/>
</dbReference>
<evidence type="ECO:0000313" key="1">
    <source>
        <dbReference type="EMBL" id="EFJ42207.1"/>
    </source>
</evidence>
<protein>
    <submittedName>
        <fullName evidence="1">Uncharacterized protein</fullName>
    </submittedName>
</protein>
<dbReference type="RefSeq" id="XP_002956750.1">
    <property type="nucleotide sequence ID" value="XM_002956704.1"/>
</dbReference>
<dbReference type="Proteomes" id="UP000001058">
    <property type="component" value="Unassembled WGS sequence"/>
</dbReference>
<keyword evidence="2" id="KW-1185">Reference proteome</keyword>